<dbReference type="Proteomes" id="UP000008142">
    <property type="component" value="Unassembled WGS sequence"/>
</dbReference>
<dbReference type="AlphaFoldDB" id="F0UD17"/>
<dbReference type="EMBL" id="DS990637">
    <property type="protein sequence ID" value="EGC43443.1"/>
    <property type="molecule type" value="Genomic_DNA"/>
</dbReference>
<dbReference type="HOGENOM" id="CLU_2096171_0_0_1"/>
<evidence type="ECO:0000313" key="2">
    <source>
        <dbReference type="Proteomes" id="UP000008142"/>
    </source>
</evidence>
<accession>F0UD17</accession>
<gene>
    <name evidence="1" type="ORF">HCEG_02658</name>
</gene>
<name>F0UD17_AJEC8</name>
<evidence type="ECO:0000313" key="1">
    <source>
        <dbReference type="EMBL" id="EGC43443.1"/>
    </source>
</evidence>
<proteinExistence type="predicted"/>
<reference evidence="2" key="1">
    <citation type="submission" date="2008-07" db="EMBL/GenBank/DDBJ databases">
        <title>Annotation of Ajellomyces capsulatus strain H88.</title>
        <authorList>
            <person name="Champion M."/>
            <person name="Cuomo C."/>
            <person name="Ma L.-J."/>
            <person name="Henn M.R."/>
            <person name="Sil A."/>
            <person name="Goldman B."/>
            <person name="Young S.K."/>
            <person name="Kodira C.D."/>
            <person name="Zeng Q."/>
            <person name="Koehrsen M."/>
            <person name="Alvarado L."/>
            <person name="Berlin A."/>
            <person name="Borenstein D."/>
            <person name="Chen Z."/>
            <person name="Engels R."/>
            <person name="Freedman E."/>
            <person name="Gellesch M."/>
            <person name="Goldberg J."/>
            <person name="Griggs A."/>
            <person name="Gujja S."/>
            <person name="Heiman D."/>
            <person name="Hepburn T."/>
            <person name="Howarth C."/>
            <person name="Jen D."/>
            <person name="Larson L."/>
            <person name="Lewis B."/>
            <person name="Mehta T."/>
            <person name="Park D."/>
            <person name="Pearson M."/>
            <person name="Roberts A."/>
            <person name="Saif S."/>
            <person name="Shea T."/>
            <person name="Shenoy N."/>
            <person name="Sisk P."/>
            <person name="Stolte C."/>
            <person name="Sykes S."/>
            <person name="Walk T."/>
            <person name="White J."/>
            <person name="Yandava C."/>
            <person name="Klein B."/>
            <person name="McEwen J.G."/>
            <person name="Puccia R."/>
            <person name="Goldman G.H."/>
            <person name="Felipe M.S."/>
            <person name="Nino-Vega G."/>
            <person name="San-Blas G."/>
            <person name="Taylor J."/>
            <person name="Mendoza L."/>
            <person name="Galagan J."/>
            <person name="Nusbaum C."/>
            <person name="Birren B."/>
        </authorList>
    </citation>
    <scope>NUCLEOTIDE SEQUENCE [LARGE SCALE GENOMIC DNA]</scope>
    <source>
        <strain evidence="2">H88</strain>
    </source>
</reference>
<organism evidence="2">
    <name type="scientific">Ajellomyces capsulatus (strain H88)</name>
    <name type="common">Darling's disease fungus</name>
    <name type="synonym">Histoplasma capsulatum</name>
    <dbReference type="NCBI Taxonomy" id="544711"/>
    <lineage>
        <taxon>Eukaryota</taxon>
        <taxon>Fungi</taxon>
        <taxon>Dikarya</taxon>
        <taxon>Ascomycota</taxon>
        <taxon>Pezizomycotina</taxon>
        <taxon>Eurotiomycetes</taxon>
        <taxon>Eurotiomycetidae</taxon>
        <taxon>Onygenales</taxon>
        <taxon>Ajellomycetaceae</taxon>
        <taxon>Histoplasma</taxon>
    </lineage>
</organism>
<sequence length="129" mass="14632">MAERKLAVVESHREGRDPMEVIRLDVSFPRMRWHRRIGSVQLLRERKGIGGVRQSCRWYPECAMSEDGVLDIRIQGLCSGGWRWIADVNISSLFQILLPPSYVKAFIAFAATQISIMGSPSVANARCDR</sequence>
<protein>
    <submittedName>
        <fullName evidence="1">Uncharacterized protein</fullName>
    </submittedName>
</protein>